<dbReference type="STRING" id="640512.BC1003_3586"/>
<dbReference type="Gene3D" id="3.20.20.100">
    <property type="entry name" value="NADP-dependent oxidoreductase domain"/>
    <property type="match status" value="1"/>
</dbReference>
<dbReference type="eggNOG" id="COG0667">
    <property type="taxonomic scope" value="Bacteria"/>
</dbReference>
<dbReference type="PANTHER" id="PTHR42686:SF1">
    <property type="entry name" value="GH17980P-RELATED"/>
    <property type="match status" value="1"/>
</dbReference>
<dbReference type="AlphaFoldDB" id="E1THM3"/>
<dbReference type="InterPro" id="IPR036812">
    <property type="entry name" value="NAD(P)_OxRdtase_dom_sf"/>
</dbReference>
<gene>
    <name evidence="2" type="ordered locus">BC1003_3586</name>
</gene>
<sequence>MKATETRALPGSGLTLTTLGLGCSQLGGLYRPMSTADANALVDGAWDAGIRYFDTAPFYGYTLSERRLGQSLQARERHAFVLSTKVGRLMRPDDTVRPGDDGWAQPLPFRPHYDYSFDGIMRSYEDSQQRLGMHTIDVLYVHDIGAATHGDAHARYWEQLTRGGGFRALAQLRDAGAVAAIGLGVNEWQVAADSMQEADLDLVMLAGRYTLLEQHALTPLLDRCIGTRTRIVAAGVFNSGVLAGNGKFNYGDAPPDVARKVARLADACARFDVQLAAAALQFPLAHPAVVSCVVGARSIDQLQRNITWLEAPIPRQLWHALQRDGLLDEASPVPEGCA</sequence>
<evidence type="ECO:0000259" key="1">
    <source>
        <dbReference type="Pfam" id="PF00248"/>
    </source>
</evidence>
<keyword evidence="2" id="KW-0560">Oxidoreductase</keyword>
<dbReference type="SUPFAM" id="SSF51430">
    <property type="entry name" value="NAD(P)-linked oxidoreductase"/>
    <property type="match status" value="1"/>
</dbReference>
<evidence type="ECO:0000313" key="2">
    <source>
        <dbReference type="EMBL" id="ADN59527.1"/>
    </source>
</evidence>
<dbReference type="Pfam" id="PF00248">
    <property type="entry name" value="Aldo_ket_red"/>
    <property type="match status" value="1"/>
</dbReference>
<dbReference type="GO" id="GO:0050235">
    <property type="term" value="F:pyridoxal 4-dehydrogenase activity"/>
    <property type="evidence" value="ECO:0007669"/>
    <property type="project" value="UniProtKB-EC"/>
</dbReference>
<dbReference type="EC" id="1.1.1.107" evidence="2"/>
<dbReference type="HOGENOM" id="CLU_023205_5_0_4"/>
<dbReference type="EMBL" id="CP002218">
    <property type="protein sequence ID" value="ADN59527.1"/>
    <property type="molecule type" value="Genomic_DNA"/>
</dbReference>
<dbReference type="GO" id="GO:0005829">
    <property type="term" value="C:cytosol"/>
    <property type="evidence" value="ECO:0007669"/>
    <property type="project" value="TreeGrafter"/>
</dbReference>
<dbReference type="PANTHER" id="PTHR42686">
    <property type="entry name" value="GH17980P-RELATED"/>
    <property type="match status" value="1"/>
</dbReference>
<dbReference type="PROSITE" id="PS51257">
    <property type="entry name" value="PROKAR_LIPOPROTEIN"/>
    <property type="match status" value="1"/>
</dbReference>
<dbReference type="OrthoDB" id="9768851at2"/>
<feature type="domain" description="NADP-dependent oxidoreductase" evidence="1">
    <location>
        <begin position="19"/>
        <end position="320"/>
    </location>
</feature>
<reference evidence="2" key="1">
    <citation type="submission" date="2010-09" db="EMBL/GenBank/DDBJ databases">
        <title>Complete sequence of chromosome2 of Burkholderia sp. CCGE1003.</title>
        <authorList>
            <consortium name="US DOE Joint Genome Institute"/>
            <person name="Lucas S."/>
            <person name="Copeland A."/>
            <person name="Lapidus A."/>
            <person name="Cheng J.-F."/>
            <person name="Bruce D."/>
            <person name="Goodwin L."/>
            <person name="Pitluck S."/>
            <person name="Daligault H."/>
            <person name="Davenport K."/>
            <person name="Detter J.C."/>
            <person name="Han C."/>
            <person name="Tapia R."/>
            <person name="Land M."/>
            <person name="Hauser L."/>
            <person name="Jeffries C."/>
            <person name="Kyrpides N."/>
            <person name="Ivanova N."/>
            <person name="Ovchinnikova G."/>
            <person name="Martinez-Romero E."/>
            <person name="Rogel M.A."/>
            <person name="Auchtung J."/>
            <person name="Tiedje J.M."/>
            <person name="Woyke T."/>
        </authorList>
    </citation>
    <scope>NUCLEOTIDE SEQUENCE</scope>
    <source>
        <strain evidence="2">CCGE1003</strain>
    </source>
</reference>
<dbReference type="InterPro" id="IPR023210">
    <property type="entry name" value="NADP_OxRdtase_dom"/>
</dbReference>
<name>E1THM3_BURSG</name>
<dbReference type="KEGG" id="bgf:BC1003_3586"/>
<organism evidence="2">
    <name type="scientific">Burkholderia sp. (strain CCGE1003)</name>
    <dbReference type="NCBI Taxonomy" id="640512"/>
    <lineage>
        <taxon>Bacteria</taxon>
        <taxon>Pseudomonadati</taxon>
        <taxon>Pseudomonadota</taxon>
        <taxon>Betaproteobacteria</taxon>
        <taxon>Burkholderiales</taxon>
        <taxon>Burkholderiaceae</taxon>
        <taxon>Burkholderia</taxon>
    </lineage>
</organism>
<proteinExistence type="predicted"/>
<accession>E1THM3</accession>
<protein>
    <submittedName>
        <fullName evidence="2">Pyridoxal 4-dehydrogenase</fullName>
        <ecNumber evidence="2">1.1.1.107</ecNumber>
    </submittedName>
</protein>
<dbReference type="InterPro" id="IPR020471">
    <property type="entry name" value="AKR"/>
</dbReference>